<dbReference type="AlphaFoldDB" id="A0A2T2NNX0"/>
<evidence type="ECO:0000259" key="3">
    <source>
        <dbReference type="Pfam" id="PF16761"/>
    </source>
</evidence>
<feature type="domain" description="Cryptic loci regulator 2 C-terminal" evidence="2">
    <location>
        <begin position="397"/>
        <end position="514"/>
    </location>
</feature>
<dbReference type="PANTHER" id="PTHR38046">
    <property type="entry name" value="CRYPTIC LOCI REGULATOR 2"/>
    <property type="match status" value="1"/>
</dbReference>
<accession>A0A2T2NNX0</accession>
<evidence type="ECO:0000313" key="4">
    <source>
        <dbReference type="EMBL" id="PSN67090.1"/>
    </source>
</evidence>
<dbReference type="STRING" id="1448308.A0A2T2NNX0"/>
<gene>
    <name evidence="4" type="ORF">BS50DRAFT_610358</name>
</gene>
<dbReference type="GO" id="GO:0031934">
    <property type="term" value="C:mating-type region heterochromatin"/>
    <property type="evidence" value="ECO:0007669"/>
    <property type="project" value="TreeGrafter"/>
</dbReference>
<name>A0A2T2NNX0_CORCC</name>
<feature type="domain" description="Cryptic loci regulator 2 N-terminal" evidence="3">
    <location>
        <begin position="56"/>
        <end position="120"/>
    </location>
</feature>
<dbReference type="Pfam" id="PF16761">
    <property type="entry name" value="Clr2_transil"/>
    <property type="match status" value="1"/>
</dbReference>
<evidence type="ECO:0000259" key="2">
    <source>
        <dbReference type="Pfam" id="PF10383"/>
    </source>
</evidence>
<dbReference type="GO" id="GO:0070824">
    <property type="term" value="C:SHREC complex"/>
    <property type="evidence" value="ECO:0007669"/>
    <property type="project" value="InterPro"/>
</dbReference>
<organism evidence="4 5">
    <name type="scientific">Corynespora cassiicola Philippines</name>
    <dbReference type="NCBI Taxonomy" id="1448308"/>
    <lineage>
        <taxon>Eukaryota</taxon>
        <taxon>Fungi</taxon>
        <taxon>Dikarya</taxon>
        <taxon>Ascomycota</taxon>
        <taxon>Pezizomycotina</taxon>
        <taxon>Dothideomycetes</taxon>
        <taxon>Pleosporomycetidae</taxon>
        <taxon>Pleosporales</taxon>
        <taxon>Corynesporascaceae</taxon>
        <taxon>Corynespora</taxon>
    </lineage>
</organism>
<dbReference type="InterPro" id="IPR018839">
    <property type="entry name" value="Tscrpt-silencing_Clr2_C"/>
</dbReference>
<sequence length="671" mass="75918">MARVVVVPLRGGSDGDPTHVPKGQGHTIVDPPTIYLEKIAKLWMEDRGEAQPDINYILEKLPQGYVLYQKQRGKGPKAADKWLYGHPSHRYFDSPNRFFPHFKYMMENSGDTMGCPCTVCNAKKGIIPNIGASRRSSTTSISRRASPAVDPVKPPSNISAMGSTKPSKGTVGRPKINHPPAGLDTSRVDEEGTPDVYRNLIEKTRRQISIDEPITEPLSLDWRAEQAILPGLLAKYEQEQQFIPRSGDIVLFVRELLTNVDIRLEETSGSYRIYNRERKTFGVFPLWEAGIIGQPPAETVVMDDVVEETNKELNVTWSGVRVEPIPHPNEDDKSLSMRHRYVPLRQVRPFLLWKQYMHGIPEDEWHQTIKNALALMSTISLVGKYRFRGTWPEAFIYCHGMFIGSEMIAVGDTVRLLPKTGFTTSTDIMVIKTIRLKHSNLDLASSNDYDDGRPYNSAVYVYGAAFTTDEARAEKGYPASSSICTLEGYGPFYPLHAPGKEMAVPYARLLSRVYEAPAMKLWLGESVVDLDTGREGVVEAREYAREHDHRIAEEMDATWYWADSRSEALDLHTVNGLEVSKYDSMRDTRELRQASKILERQAAEGRKRTRSAVDLSSDEEQDDEAEEDEIRREMRIVEHHASPEKKKSNVEIVIEGSRSRAARRVDSEVRP</sequence>
<feature type="region of interest" description="Disordered" evidence="1">
    <location>
        <begin position="602"/>
        <end position="671"/>
    </location>
</feature>
<evidence type="ECO:0000256" key="1">
    <source>
        <dbReference type="SAM" id="MobiDB-lite"/>
    </source>
</evidence>
<dbReference type="PANTHER" id="PTHR38046:SF1">
    <property type="entry name" value="CRYPTIC LOCI REGULATOR 2"/>
    <property type="match status" value="1"/>
</dbReference>
<feature type="region of interest" description="Disordered" evidence="1">
    <location>
        <begin position="132"/>
        <end position="191"/>
    </location>
</feature>
<keyword evidence="5" id="KW-1185">Reference proteome</keyword>
<dbReference type="GO" id="GO:0033553">
    <property type="term" value="C:rDNA heterochromatin"/>
    <property type="evidence" value="ECO:0007669"/>
    <property type="project" value="TreeGrafter"/>
</dbReference>
<reference evidence="4 5" key="1">
    <citation type="journal article" date="2018" name="Front. Microbiol.">
        <title>Genome-Wide Analysis of Corynespora cassiicola Leaf Fall Disease Putative Effectors.</title>
        <authorList>
            <person name="Lopez D."/>
            <person name="Ribeiro S."/>
            <person name="Label P."/>
            <person name="Fumanal B."/>
            <person name="Venisse J.S."/>
            <person name="Kohler A."/>
            <person name="de Oliveira R.R."/>
            <person name="Labutti K."/>
            <person name="Lipzen A."/>
            <person name="Lail K."/>
            <person name="Bauer D."/>
            <person name="Ohm R.A."/>
            <person name="Barry K.W."/>
            <person name="Spatafora J."/>
            <person name="Grigoriev I.V."/>
            <person name="Martin F.M."/>
            <person name="Pujade-Renaud V."/>
        </authorList>
    </citation>
    <scope>NUCLEOTIDE SEQUENCE [LARGE SCALE GENOMIC DNA]</scope>
    <source>
        <strain evidence="4 5">Philippines</strain>
    </source>
</reference>
<proteinExistence type="predicted"/>
<evidence type="ECO:0000313" key="5">
    <source>
        <dbReference type="Proteomes" id="UP000240883"/>
    </source>
</evidence>
<feature type="compositionally biased region" description="Basic and acidic residues" evidence="1">
    <location>
        <begin position="629"/>
        <end position="649"/>
    </location>
</feature>
<dbReference type="OrthoDB" id="438224at2759"/>
<feature type="compositionally biased region" description="Low complexity" evidence="1">
    <location>
        <begin position="132"/>
        <end position="146"/>
    </location>
</feature>
<dbReference type="InterPro" id="IPR038986">
    <property type="entry name" value="Clr2"/>
</dbReference>
<feature type="compositionally biased region" description="Polar residues" evidence="1">
    <location>
        <begin position="156"/>
        <end position="167"/>
    </location>
</feature>
<dbReference type="Pfam" id="PF10383">
    <property type="entry name" value="Clr2"/>
    <property type="match status" value="1"/>
</dbReference>
<dbReference type="GO" id="GO:0030466">
    <property type="term" value="P:silent mating-type cassette heterochromatin formation"/>
    <property type="evidence" value="ECO:0007669"/>
    <property type="project" value="TreeGrafter"/>
</dbReference>
<protein>
    <recommendedName>
        <fullName evidence="6">Cryptic loci regulator 2 N-terminal domain-containing protein</fullName>
    </recommendedName>
</protein>
<dbReference type="InterPro" id="IPR031915">
    <property type="entry name" value="Clr2_N"/>
</dbReference>
<feature type="compositionally biased region" description="Acidic residues" evidence="1">
    <location>
        <begin position="616"/>
        <end position="628"/>
    </location>
</feature>
<evidence type="ECO:0008006" key="6">
    <source>
        <dbReference type="Google" id="ProtNLM"/>
    </source>
</evidence>
<dbReference type="EMBL" id="KZ678135">
    <property type="protein sequence ID" value="PSN67090.1"/>
    <property type="molecule type" value="Genomic_DNA"/>
</dbReference>
<dbReference type="Proteomes" id="UP000240883">
    <property type="component" value="Unassembled WGS sequence"/>
</dbReference>